<evidence type="ECO:0000259" key="1">
    <source>
        <dbReference type="PROSITE" id="PS51459"/>
    </source>
</evidence>
<dbReference type="EMBL" id="AP027734">
    <property type="protein sequence ID" value="BDZ54672.1"/>
    <property type="molecule type" value="Genomic_DNA"/>
</dbReference>
<dbReference type="RefSeq" id="WP_286328877.1">
    <property type="nucleotide sequence ID" value="NZ_AP027734.1"/>
</dbReference>
<proteinExistence type="predicted"/>
<evidence type="ECO:0000313" key="2">
    <source>
        <dbReference type="EMBL" id="BDZ54672.1"/>
    </source>
</evidence>
<accession>A0ABM8H1P6</accession>
<dbReference type="Proteomes" id="UP001321477">
    <property type="component" value="Chromosome"/>
</dbReference>
<organism evidence="2 3">
    <name type="scientific">Agromyces marinus</name>
    <dbReference type="NCBI Taxonomy" id="1389020"/>
    <lineage>
        <taxon>Bacteria</taxon>
        <taxon>Bacillati</taxon>
        <taxon>Actinomycetota</taxon>
        <taxon>Actinomycetes</taxon>
        <taxon>Micrococcales</taxon>
        <taxon>Microbacteriaceae</taxon>
        <taxon>Agromyces</taxon>
    </lineage>
</organism>
<feature type="domain" description="Fido" evidence="1">
    <location>
        <begin position="112"/>
        <end position="262"/>
    </location>
</feature>
<evidence type="ECO:0000313" key="3">
    <source>
        <dbReference type="Proteomes" id="UP001321477"/>
    </source>
</evidence>
<dbReference type="PROSITE" id="PS51459">
    <property type="entry name" value="FIDO"/>
    <property type="match status" value="1"/>
</dbReference>
<dbReference type="PANTHER" id="PTHR13504">
    <property type="entry name" value="FIDO DOMAIN-CONTAINING PROTEIN DDB_G0283145"/>
    <property type="match status" value="1"/>
</dbReference>
<dbReference type="InterPro" id="IPR003812">
    <property type="entry name" value="Fido"/>
</dbReference>
<dbReference type="InterPro" id="IPR040198">
    <property type="entry name" value="Fido_containing"/>
</dbReference>
<dbReference type="Pfam" id="PF02661">
    <property type="entry name" value="Fic"/>
    <property type="match status" value="1"/>
</dbReference>
<dbReference type="InterPro" id="IPR036597">
    <property type="entry name" value="Fido-like_dom_sf"/>
</dbReference>
<protein>
    <submittedName>
        <fullName evidence="2">Fic family protein</fullName>
    </submittedName>
</protein>
<dbReference type="PANTHER" id="PTHR13504:SF38">
    <property type="entry name" value="FIDO DOMAIN-CONTAINING PROTEIN"/>
    <property type="match status" value="1"/>
</dbReference>
<reference evidence="3" key="1">
    <citation type="journal article" date="2019" name="Int. J. Syst. Evol. Microbiol.">
        <title>The Global Catalogue of Microorganisms (GCM) 10K type strain sequencing project: providing services to taxonomists for standard genome sequencing and annotation.</title>
        <authorList>
            <consortium name="The Broad Institute Genomics Platform"/>
            <consortium name="The Broad Institute Genome Sequencing Center for Infectious Disease"/>
            <person name="Wu L."/>
            <person name="Ma J."/>
        </authorList>
    </citation>
    <scope>NUCLEOTIDE SEQUENCE [LARGE SCALE GENOMIC DNA]</scope>
    <source>
        <strain evidence="3">NBRC 109019</strain>
    </source>
</reference>
<gene>
    <name evidence="2" type="ORF">GCM10025870_17450</name>
</gene>
<sequence length="375" mass="40347">MVAPEIADQRVGLGAADARDLEEATAALVAFDSHAQKTLGVENPALGPMSAILLRTESASSSQIEQLTTSAEQLALAEIEDSGARGSAGANARIVIGNVRAMEAALELSERVSTATILAMHAALLRHQFGFEDEAGRFRTEQVWIGGDNAGPIGAEFIAPHHDRVPAAIEDLIAFIDREDIPVLAQVAISHAQFETVHPFVDGNGRTGRALAQSVIRNKGLVTSTTVPISAGLLVDTERYFDALEAYREGDAGEIIRAFADASRLAAFTGTKLVDDLAEQLELAREQLHGVRADAAAWKLLPSLVGQPIVNTRHLQHRLGMTEASALRALDTLVQRSVLVERTGYGRNRVWQHMGIIAVLDEYAASIKRRARHRG</sequence>
<name>A0ABM8H1P6_9MICO</name>
<keyword evidence="3" id="KW-1185">Reference proteome</keyword>
<dbReference type="Gene3D" id="1.10.3290.10">
    <property type="entry name" value="Fido-like domain"/>
    <property type="match status" value="1"/>
</dbReference>
<dbReference type="SUPFAM" id="SSF140931">
    <property type="entry name" value="Fic-like"/>
    <property type="match status" value="1"/>
</dbReference>